<accession>A0A3G4ZM26</accession>
<name>A0A3G4ZM26_9VIRU</name>
<dbReference type="EMBL" id="MK071979">
    <property type="protein sequence ID" value="AYV75464.1"/>
    <property type="molecule type" value="Genomic_DNA"/>
</dbReference>
<gene>
    <name evidence="1" type="ORF">Terrestrivirus1_338</name>
</gene>
<sequence>MSNTIDSKVIYFYSDIMFYHEEEFTDEQNKFINDNFYELLIKSFNYGYISFAGYLTTIYSRNKQINQDFLSNQAYQEQIFGHNLDINLIFVACCHSCVYHKFDEKIRDTIILLYNSMKNEIDLQNSFNELCKLPDCCNVLKKIIDLMCNWSIEEHKPIDLHYNNEEPFRSCCENDNISSAKYLYEKSIKEGNKINIFAQNHEAFITSCNNSSKNIIDWLCLVCPDVYAYDYNTHSYEIYESVIENDNVTNINKLNKFYTIDI</sequence>
<protein>
    <submittedName>
        <fullName evidence="1">Uncharacterized protein</fullName>
    </submittedName>
</protein>
<organism evidence="1">
    <name type="scientific">Terrestrivirus sp</name>
    <dbReference type="NCBI Taxonomy" id="2487775"/>
    <lineage>
        <taxon>Viruses</taxon>
        <taxon>Varidnaviria</taxon>
        <taxon>Bamfordvirae</taxon>
        <taxon>Nucleocytoviricota</taxon>
        <taxon>Megaviricetes</taxon>
        <taxon>Imitervirales</taxon>
        <taxon>Mimiviridae</taxon>
        <taxon>Klosneuvirinae</taxon>
    </lineage>
</organism>
<evidence type="ECO:0000313" key="1">
    <source>
        <dbReference type="EMBL" id="AYV75464.1"/>
    </source>
</evidence>
<proteinExistence type="predicted"/>
<reference evidence="1" key="1">
    <citation type="submission" date="2018-10" db="EMBL/GenBank/DDBJ databases">
        <title>Hidden diversity of soil giant viruses.</title>
        <authorList>
            <person name="Schulz F."/>
            <person name="Alteio L."/>
            <person name="Goudeau D."/>
            <person name="Ryan E.M."/>
            <person name="Malmstrom R.R."/>
            <person name="Blanchard J."/>
            <person name="Woyke T."/>
        </authorList>
    </citation>
    <scope>NUCLEOTIDE SEQUENCE</scope>
    <source>
        <strain evidence="1">TEV1</strain>
    </source>
</reference>